<feature type="transmembrane region" description="Helical" evidence="9">
    <location>
        <begin position="197"/>
        <end position="219"/>
    </location>
</feature>
<dbReference type="Proteomes" id="UP000036851">
    <property type="component" value="Unassembled WGS sequence"/>
</dbReference>
<dbReference type="InterPro" id="IPR001712">
    <property type="entry name" value="T3SS_FHIPEP"/>
</dbReference>
<dbReference type="STRING" id="1560201.NG42_04995"/>
<evidence type="ECO:0000256" key="9">
    <source>
        <dbReference type="SAM" id="Phobius"/>
    </source>
</evidence>
<evidence type="ECO:0000313" key="13">
    <source>
        <dbReference type="Proteomes" id="UP000037088"/>
    </source>
</evidence>
<dbReference type="PANTHER" id="PTHR30161:SF2">
    <property type="entry name" value="INVASION PROTEIN INVA"/>
    <property type="match status" value="1"/>
</dbReference>
<evidence type="ECO:0000256" key="4">
    <source>
        <dbReference type="ARBA" id="ARBA00022475"/>
    </source>
</evidence>
<gene>
    <name evidence="10" type="ORF">NG42_04995</name>
    <name evidence="11" type="ORF">NG43_04510</name>
</gene>
<dbReference type="GO" id="GO:0005886">
    <property type="term" value="C:plasma membrane"/>
    <property type="evidence" value="ECO:0007669"/>
    <property type="project" value="UniProtKB-SubCell"/>
</dbReference>
<sequence length="689" mass="75838">MVNDFFINLRKHPELFILLLVVMIIAMLVIPLPTYLVDFLIGLNIVISALVFLSSFYIDRILSFSSFPAVLLITTLFRLALSISTSRLILNDADAGEIIATFGLFVIGDNLVVGFVIFSIVTIVQFMVITKGAERVAEVAARFSLDGMPGKQMSIDADLRASSIDAEQATQRRSILEKESQLYGSFDGAMKFIKGDAIAGILVIFVNFIGGISVGVNQHGMDMSTALSTYTMLTIGDGLVAQIPSLLIAISAGFIVTRVSGEGDNMGITMMSQLMNNQFVLIIAAIIAVAIGFLPGFPLFIFLLLALIPGGLFFFKWREAKNTPLGGKAGSAKHSSDAADEAIPAAADADTQLGLIENLDQVTPVTIPLILRVSPLAGDYLNQLDAADRFRSQFFVDYGIHLPPVVIRAAENQQQNKVELLINEIQAEQFDILLGQITVVNVSDELEHLGIPWSSYGGVVWVAAEQRSQLTELGFHTRTPVDELYYCIANALVRNVSEFFGVQETKAHIDKLEKDYPDLIKEVMRHTTVQRASEVMQRLLGEKISVRNTKLIMESLSVWAPREKDVITLVEHVRTSLCRYISHKFAVGNALKAVLISVEMEETLRQGIRSTAAGTFLNLEPAASEKLMDTFTLGLSDILMSQKDYVILASVDIRRFVKRFLENKFKNLEVLSFGEISEGISIDVIKSIQ</sequence>
<keyword evidence="8 9" id="KW-0472">Membrane</keyword>
<dbReference type="InterPro" id="IPR042194">
    <property type="entry name" value="FHIPEP_1"/>
</dbReference>
<dbReference type="PANTHER" id="PTHR30161">
    <property type="entry name" value="FLAGELLAR EXPORT PROTEIN, MEMBRANE FLHA SUBUNIT-RELATED"/>
    <property type="match status" value="1"/>
</dbReference>
<name>A0A0L7T884_9GAMM</name>
<dbReference type="InterPro" id="IPR025505">
    <property type="entry name" value="FHIPEP_CS"/>
</dbReference>
<evidence type="ECO:0000256" key="5">
    <source>
        <dbReference type="ARBA" id="ARBA00022519"/>
    </source>
</evidence>
<dbReference type="PATRIC" id="fig|1560201.3.peg.1076"/>
<evidence type="ECO:0000313" key="12">
    <source>
        <dbReference type="Proteomes" id="UP000036851"/>
    </source>
</evidence>
<accession>A0A0L7T884</accession>
<evidence type="ECO:0000256" key="1">
    <source>
        <dbReference type="ARBA" id="ARBA00004429"/>
    </source>
</evidence>
<dbReference type="OrthoDB" id="9759185at2"/>
<evidence type="ECO:0000256" key="6">
    <source>
        <dbReference type="ARBA" id="ARBA00022692"/>
    </source>
</evidence>
<keyword evidence="3" id="KW-0813">Transport</keyword>
<evidence type="ECO:0000313" key="10">
    <source>
        <dbReference type="EMBL" id="KOC91597.1"/>
    </source>
</evidence>
<comment type="similarity">
    <text evidence="2">Belongs to the FHIPEP (flagella/HR/invasion proteins export pore) family.</text>
</comment>
<feature type="transmembrane region" description="Helical" evidence="9">
    <location>
        <begin position="15"/>
        <end position="33"/>
    </location>
</feature>
<feature type="transmembrane region" description="Helical" evidence="9">
    <location>
        <begin position="278"/>
        <end position="294"/>
    </location>
</feature>
<dbReference type="NCBIfam" id="NF011865">
    <property type="entry name" value="PRK15337.1"/>
    <property type="match status" value="1"/>
</dbReference>
<dbReference type="InterPro" id="IPR042196">
    <property type="entry name" value="FHIPEP_4"/>
</dbReference>
<dbReference type="Pfam" id="PF00771">
    <property type="entry name" value="FHIPEP"/>
    <property type="match status" value="1"/>
</dbReference>
<evidence type="ECO:0000256" key="7">
    <source>
        <dbReference type="ARBA" id="ARBA00022989"/>
    </source>
</evidence>
<feature type="transmembrane region" description="Helical" evidence="9">
    <location>
        <begin position="70"/>
        <end position="90"/>
    </location>
</feature>
<comment type="subcellular location">
    <subcellularLocation>
        <location evidence="1">Cell inner membrane</location>
        <topology evidence="1">Multi-pass membrane protein</topology>
    </subcellularLocation>
</comment>
<reference evidence="12 13" key="1">
    <citation type="journal article" date="2015" name="Int. J. Syst. Evol. Microbiol.">
        <title>Erwinia iniecta sp. nov., isolated from Russian wheat aphids (Diuraphis noxia).</title>
        <authorList>
            <person name="Campillo T."/>
            <person name="Luna E."/>
            <person name="Portier P."/>
            <person name="Fischer-Le Saux M."/>
            <person name="Lapitan N."/>
            <person name="Tisserat N.A."/>
            <person name="Leach J.E."/>
        </authorList>
    </citation>
    <scope>NUCLEOTIDE SEQUENCE [LARGE SCALE GENOMIC DNA]</scope>
    <source>
        <strain evidence="10 13">B120</strain>
        <strain evidence="11 12">B149</strain>
    </source>
</reference>
<organism evidence="10 13">
    <name type="scientific">Winslowiella iniecta</name>
    <dbReference type="NCBI Taxonomy" id="1560201"/>
    <lineage>
        <taxon>Bacteria</taxon>
        <taxon>Pseudomonadati</taxon>
        <taxon>Pseudomonadota</taxon>
        <taxon>Gammaproteobacteria</taxon>
        <taxon>Enterobacterales</taxon>
        <taxon>Erwiniaceae</taxon>
        <taxon>Winslowiella</taxon>
    </lineage>
</organism>
<dbReference type="Gene3D" id="3.40.5.40">
    <property type="entry name" value="FHIPEP family, domain 2"/>
    <property type="match status" value="1"/>
</dbReference>
<dbReference type="RefSeq" id="WP_052898160.1">
    <property type="nucleotide sequence ID" value="NZ_JRXE01000005.1"/>
</dbReference>
<keyword evidence="4" id="KW-1003">Cell membrane</keyword>
<keyword evidence="6 9" id="KW-0812">Transmembrane</keyword>
<dbReference type="Gene3D" id="3.40.30.60">
    <property type="entry name" value="FHIPEP family, domain 1"/>
    <property type="match status" value="1"/>
</dbReference>
<dbReference type="Gene3D" id="3.40.50.12790">
    <property type="entry name" value="FHIPEP family, domain 4"/>
    <property type="match status" value="1"/>
</dbReference>
<dbReference type="InterPro" id="IPR042193">
    <property type="entry name" value="FHIPEP_3"/>
</dbReference>
<evidence type="ECO:0000256" key="3">
    <source>
        <dbReference type="ARBA" id="ARBA00022448"/>
    </source>
</evidence>
<dbReference type="PRINTS" id="PR00949">
    <property type="entry name" value="TYPE3IMAPROT"/>
</dbReference>
<dbReference type="Proteomes" id="UP000037088">
    <property type="component" value="Unassembled WGS sequence"/>
</dbReference>
<dbReference type="PROSITE" id="PS00994">
    <property type="entry name" value="FHIPEP"/>
    <property type="match status" value="1"/>
</dbReference>
<dbReference type="InterPro" id="IPR006302">
    <property type="entry name" value="T3SS_HrcV"/>
</dbReference>
<dbReference type="EMBL" id="JRXF01000005">
    <property type="protein sequence ID" value="KOC94452.1"/>
    <property type="molecule type" value="Genomic_DNA"/>
</dbReference>
<keyword evidence="13" id="KW-1185">Reference proteome</keyword>
<dbReference type="Gene3D" id="1.10.8.540">
    <property type="entry name" value="FHIPEP family, domain 3"/>
    <property type="match status" value="1"/>
</dbReference>
<feature type="transmembrane region" description="Helical" evidence="9">
    <location>
        <begin position="102"/>
        <end position="128"/>
    </location>
</feature>
<evidence type="ECO:0000256" key="8">
    <source>
        <dbReference type="ARBA" id="ARBA00023136"/>
    </source>
</evidence>
<evidence type="ECO:0000256" key="2">
    <source>
        <dbReference type="ARBA" id="ARBA00008835"/>
    </source>
</evidence>
<feature type="transmembrane region" description="Helical" evidence="9">
    <location>
        <begin position="39"/>
        <end position="58"/>
    </location>
</feature>
<dbReference type="NCBIfam" id="TIGR01399">
    <property type="entry name" value="hrcV"/>
    <property type="match status" value="1"/>
</dbReference>
<dbReference type="AlphaFoldDB" id="A0A0L7T884"/>
<dbReference type="GO" id="GO:0009306">
    <property type="term" value="P:protein secretion"/>
    <property type="evidence" value="ECO:0007669"/>
    <property type="project" value="InterPro"/>
</dbReference>
<protein>
    <submittedName>
        <fullName evidence="10">Type III secretion system protein InvA</fullName>
    </submittedName>
</protein>
<keyword evidence="7 9" id="KW-1133">Transmembrane helix</keyword>
<dbReference type="PIRSF" id="PIRSF005419">
    <property type="entry name" value="FlhA"/>
    <property type="match status" value="1"/>
</dbReference>
<evidence type="ECO:0000313" key="11">
    <source>
        <dbReference type="EMBL" id="KOC94452.1"/>
    </source>
</evidence>
<comment type="caution">
    <text evidence="10">The sequence shown here is derived from an EMBL/GenBank/DDBJ whole genome shotgun (WGS) entry which is preliminary data.</text>
</comment>
<feature type="transmembrane region" description="Helical" evidence="9">
    <location>
        <begin position="239"/>
        <end position="257"/>
    </location>
</feature>
<proteinExistence type="inferred from homology"/>
<dbReference type="EMBL" id="JRXE01000005">
    <property type="protein sequence ID" value="KOC91597.1"/>
    <property type="molecule type" value="Genomic_DNA"/>
</dbReference>
<keyword evidence="5" id="KW-0997">Cell inner membrane</keyword>